<keyword evidence="2" id="KW-0812">Transmembrane</keyword>
<evidence type="ECO:0008006" key="6">
    <source>
        <dbReference type="Google" id="ProtNLM"/>
    </source>
</evidence>
<dbReference type="AlphaFoldDB" id="A0A922LLJ3"/>
<keyword evidence="5" id="KW-1185">Reference proteome</keyword>
<organism evidence="4 5">
    <name type="scientific">Schistosoma haematobium</name>
    <name type="common">Blood fluke</name>
    <dbReference type="NCBI Taxonomy" id="6185"/>
    <lineage>
        <taxon>Eukaryota</taxon>
        <taxon>Metazoa</taxon>
        <taxon>Spiralia</taxon>
        <taxon>Lophotrochozoa</taxon>
        <taxon>Platyhelminthes</taxon>
        <taxon>Trematoda</taxon>
        <taxon>Digenea</taxon>
        <taxon>Strigeidida</taxon>
        <taxon>Schistosomatoidea</taxon>
        <taxon>Schistosomatidae</taxon>
        <taxon>Schistosoma</taxon>
    </lineage>
</organism>
<evidence type="ECO:0000313" key="4">
    <source>
        <dbReference type="EMBL" id="KAH9588511.1"/>
    </source>
</evidence>
<feature type="region of interest" description="Disordered" evidence="1">
    <location>
        <begin position="95"/>
        <end position="114"/>
    </location>
</feature>
<dbReference type="GeneID" id="75577450"/>
<feature type="compositionally biased region" description="Low complexity" evidence="1">
    <location>
        <begin position="105"/>
        <end position="114"/>
    </location>
</feature>
<keyword evidence="3" id="KW-0732">Signal</keyword>
<evidence type="ECO:0000313" key="5">
    <source>
        <dbReference type="Proteomes" id="UP000471633"/>
    </source>
</evidence>
<accession>A0A922LLJ3</accession>
<keyword evidence="2" id="KW-1133">Transmembrane helix</keyword>
<comment type="caution">
    <text evidence="4">The sequence shown here is derived from an EMBL/GenBank/DDBJ whole genome shotgun (WGS) entry which is preliminary data.</text>
</comment>
<proteinExistence type="predicted"/>
<reference evidence="4" key="4">
    <citation type="journal article" date="2022" name="PLoS Pathog.">
        <title>Chromosome-level genome of Schistosoma haematobium underpins genome-wide explorations of molecular variation.</title>
        <authorList>
            <person name="Stroehlein A.J."/>
            <person name="Korhonen P.K."/>
            <person name="Lee V.V."/>
            <person name="Ralph S.A."/>
            <person name="Mentink-Kane M."/>
            <person name="You H."/>
            <person name="McManus D.P."/>
            <person name="Tchuente L.T."/>
            <person name="Stothard J.R."/>
            <person name="Kaur P."/>
            <person name="Dudchenko O."/>
            <person name="Aiden E.L."/>
            <person name="Yang B."/>
            <person name="Yang H."/>
            <person name="Emery A.M."/>
            <person name="Webster B.L."/>
            <person name="Brindley P.J."/>
            <person name="Rollinson D."/>
            <person name="Chang B.C.H."/>
            <person name="Gasser R.B."/>
            <person name="Young N.D."/>
        </authorList>
    </citation>
    <scope>NUCLEOTIDE SEQUENCE</scope>
</reference>
<gene>
    <name evidence="4" type="ORF">MS3_00005888</name>
</gene>
<protein>
    <recommendedName>
        <fullName evidence="6">Secreted protein</fullName>
    </recommendedName>
</protein>
<evidence type="ECO:0000256" key="3">
    <source>
        <dbReference type="SAM" id="SignalP"/>
    </source>
</evidence>
<reference evidence="4" key="1">
    <citation type="journal article" date="2012" name="Nat. Genet.">
        <title>Whole-genome sequence of Schistosoma haematobium.</title>
        <authorList>
            <person name="Young N.D."/>
            <person name="Jex A.R."/>
            <person name="Li B."/>
            <person name="Liu S."/>
            <person name="Yang L."/>
            <person name="Xiong Z."/>
            <person name="Li Y."/>
            <person name="Cantacessi C."/>
            <person name="Hall R.S."/>
            <person name="Xu X."/>
            <person name="Chen F."/>
            <person name="Wu X."/>
            <person name="Zerlotini A."/>
            <person name="Oliveira G."/>
            <person name="Hofmann A."/>
            <person name="Zhang G."/>
            <person name="Fang X."/>
            <person name="Kang Y."/>
            <person name="Campbell B.E."/>
            <person name="Loukas A."/>
            <person name="Ranganathan S."/>
            <person name="Rollinson D."/>
            <person name="Rinaldi G."/>
            <person name="Brindley P.J."/>
            <person name="Yang H."/>
            <person name="Wang J."/>
            <person name="Wang J."/>
            <person name="Gasser R.B."/>
        </authorList>
    </citation>
    <scope>NUCLEOTIDE SEQUENCE</scope>
</reference>
<dbReference type="Proteomes" id="UP000471633">
    <property type="component" value="Unassembled WGS sequence"/>
</dbReference>
<reference evidence="4" key="3">
    <citation type="submission" date="2021-06" db="EMBL/GenBank/DDBJ databases">
        <title>Chromosome-level genome assembly for S. haematobium.</title>
        <authorList>
            <person name="Stroehlein A.J."/>
        </authorList>
    </citation>
    <scope>NUCLEOTIDE SEQUENCE</scope>
</reference>
<dbReference type="RefSeq" id="XP_051070003.1">
    <property type="nucleotide sequence ID" value="XM_051213982.1"/>
</dbReference>
<dbReference type="EMBL" id="AMPZ03000003">
    <property type="protein sequence ID" value="KAH9588511.1"/>
    <property type="molecule type" value="Genomic_DNA"/>
</dbReference>
<feature type="signal peptide" evidence="3">
    <location>
        <begin position="1"/>
        <end position="21"/>
    </location>
</feature>
<feature type="transmembrane region" description="Helical" evidence="2">
    <location>
        <begin position="71"/>
        <end position="91"/>
    </location>
</feature>
<reference evidence="4" key="2">
    <citation type="journal article" date="2019" name="Gigascience">
        <title>High-quality Schistosoma haematobium genome achieved by single-molecule and long-range sequencing.</title>
        <authorList>
            <person name="Stroehlein A.J."/>
            <person name="Korhonen P.K."/>
            <person name="Chong T.M."/>
            <person name="Lim Y.L."/>
            <person name="Chan K.G."/>
            <person name="Webster B."/>
            <person name="Rollinson D."/>
            <person name="Brindley P.J."/>
            <person name="Gasser R.B."/>
            <person name="Young N.D."/>
        </authorList>
    </citation>
    <scope>NUCLEOTIDE SEQUENCE</scope>
</reference>
<keyword evidence="2" id="KW-0472">Membrane</keyword>
<name>A0A922LLJ3_SCHHA</name>
<evidence type="ECO:0000256" key="1">
    <source>
        <dbReference type="SAM" id="MobiDB-lite"/>
    </source>
</evidence>
<dbReference type="CTD" id="75577450"/>
<feature type="chain" id="PRO_5037710041" description="Secreted protein" evidence="3">
    <location>
        <begin position="22"/>
        <end position="114"/>
    </location>
</feature>
<sequence>MFFSCKYAALVLLIRAFTSVSDPPCSSMMLPIYVNVFTFSKSSPSIVTGLVRAVLYRRILLFPLCDNLDLLLLRLLLHWSFSLAFVVVIAIRGPDRLRSPPGVPPGATAGPKPG</sequence>
<evidence type="ECO:0000256" key="2">
    <source>
        <dbReference type="SAM" id="Phobius"/>
    </source>
</evidence>